<proteinExistence type="predicted"/>
<evidence type="ECO:0000313" key="3">
    <source>
        <dbReference type="Proteomes" id="UP000735302"/>
    </source>
</evidence>
<dbReference type="EMBL" id="BLXT01008305">
    <property type="protein sequence ID" value="GFO47407.1"/>
    <property type="molecule type" value="Genomic_DNA"/>
</dbReference>
<name>A0AAV4DTQ8_9GAST</name>
<keyword evidence="3" id="KW-1185">Reference proteome</keyword>
<organism evidence="2 3">
    <name type="scientific">Plakobranchus ocellatus</name>
    <dbReference type="NCBI Taxonomy" id="259542"/>
    <lineage>
        <taxon>Eukaryota</taxon>
        <taxon>Metazoa</taxon>
        <taxon>Spiralia</taxon>
        <taxon>Lophotrochozoa</taxon>
        <taxon>Mollusca</taxon>
        <taxon>Gastropoda</taxon>
        <taxon>Heterobranchia</taxon>
        <taxon>Euthyneura</taxon>
        <taxon>Panpulmonata</taxon>
        <taxon>Sacoglossa</taxon>
        <taxon>Placobranchoidea</taxon>
        <taxon>Plakobranchidae</taxon>
        <taxon>Plakobranchus</taxon>
    </lineage>
</organism>
<accession>A0AAV4DTQ8</accession>
<feature type="compositionally biased region" description="Basic and acidic residues" evidence="1">
    <location>
        <begin position="1"/>
        <end position="16"/>
    </location>
</feature>
<dbReference type="AlphaFoldDB" id="A0AAV4DTQ8"/>
<evidence type="ECO:0000256" key="1">
    <source>
        <dbReference type="SAM" id="MobiDB-lite"/>
    </source>
</evidence>
<evidence type="ECO:0000313" key="2">
    <source>
        <dbReference type="EMBL" id="GFO47407.1"/>
    </source>
</evidence>
<protein>
    <submittedName>
        <fullName evidence="2">Retrotransposon like family member (Retr 1)</fullName>
    </submittedName>
</protein>
<dbReference type="Proteomes" id="UP000735302">
    <property type="component" value="Unassembled WGS sequence"/>
</dbReference>
<feature type="region of interest" description="Disordered" evidence="1">
    <location>
        <begin position="1"/>
        <end position="27"/>
    </location>
</feature>
<comment type="caution">
    <text evidence="2">The sequence shown here is derived from an EMBL/GenBank/DDBJ whole genome shotgun (WGS) entry which is preliminary data.</text>
</comment>
<gene>
    <name evidence="2" type="ORF">PoB_007391200</name>
</gene>
<sequence length="106" mass="12152">MDGKIKQKQKNNYDKRHSAKPFTKLHQGQHVWITKPKHQEAVVAKQVETPWGQQRRNRIQLRRRDDTFPPESSSAAVPSAASTLLDLHLGSRRNPILAQTKVSLTH</sequence>
<reference evidence="2 3" key="1">
    <citation type="journal article" date="2021" name="Elife">
        <title>Chloroplast acquisition without the gene transfer in kleptoplastic sea slugs, Plakobranchus ocellatus.</title>
        <authorList>
            <person name="Maeda T."/>
            <person name="Takahashi S."/>
            <person name="Yoshida T."/>
            <person name="Shimamura S."/>
            <person name="Takaki Y."/>
            <person name="Nagai Y."/>
            <person name="Toyoda A."/>
            <person name="Suzuki Y."/>
            <person name="Arimoto A."/>
            <person name="Ishii H."/>
            <person name="Satoh N."/>
            <person name="Nishiyama T."/>
            <person name="Hasebe M."/>
            <person name="Maruyama T."/>
            <person name="Minagawa J."/>
            <person name="Obokata J."/>
            <person name="Shigenobu S."/>
        </authorList>
    </citation>
    <scope>NUCLEOTIDE SEQUENCE [LARGE SCALE GENOMIC DNA]</scope>
</reference>